<dbReference type="AlphaFoldDB" id="A0A060HE98"/>
<dbReference type="STRING" id="926571.NVIE_007700"/>
<dbReference type="EMBL" id="CP007536">
    <property type="protein sequence ID" value="AIC14984.1"/>
    <property type="molecule type" value="Genomic_DNA"/>
</dbReference>
<sequence length="186" mass="19476">MAQNKVVPLLCAAFVLGAALALPAATVAAYAQATMSIETNAPILKVKPGESAVKNIIVYGTGADSMQVTSITFGKGREYFRLGNALPVQATLDPATGKLKAEVPLIVTLPPEIRRDAEYPFTVTATSGQKSVQAESHALVVVVTTEKPADPMSDAMVTVMYIVVAAGGVVSIIVYKRIASKTKKKS</sequence>
<feature type="transmembrane region" description="Helical" evidence="1">
    <location>
        <begin position="155"/>
        <end position="175"/>
    </location>
</feature>
<protein>
    <submittedName>
        <fullName evidence="2">Uncharacterized protein</fullName>
    </submittedName>
</protein>
<keyword evidence="1" id="KW-1133">Transmembrane helix</keyword>
<dbReference type="OrthoDB" id="377398at2157"/>
<evidence type="ECO:0000256" key="1">
    <source>
        <dbReference type="SAM" id="Phobius"/>
    </source>
</evidence>
<proteinExistence type="predicted"/>
<name>A0A060HE98_9ARCH</name>
<keyword evidence="3" id="KW-1185">Reference proteome</keyword>
<dbReference type="RefSeq" id="WP_075054091.1">
    <property type="nucleotide sequence ID" value="NZ_CP007536.1"/>
</dbReference>
<dbReference type="HOGENOM" id="CLU_1451453_0_0_2"/>
<dbReference type="GeneID" id="74946034"/>
<dbReference type="KEGG" id="nvn:NVIE_007700"/>
<dbReference type="Proteomes" id="UP000027093">
    <property type="component" value="Chromosome"/>
</dbReference>
<reference evidence="2 3" key="1">
    <citation type="journal article" date="2014" name="Int. J. Syst. Evol. Microbiol.">
        <title>Nitrososphaera viennensis gen. nov., sp. nov., an aerobic and mesophilic, ammonia-oxidizing archaeon from soil and a member of the archaeal phylum Thaumarchaeota.</title>
        <authorList>
            <person name="Stieglmeier M."/>
            <person name="Klingl A."/>
            <person name="Alves R.J."/>
            <person name="Rittmann S.K."/>
            <person name="Melcher M."/>
            <person name="Leisch N."/>
            <person name="Schleper C."/>
        </authorList>
    </citation>
    <scope>NUCLEOTIDE SEQUENCE [LARGE SCALE GENOMIC DNA]</scope>
    <source>
        <strain evidence="2">EN76</strain>
    </source>
</reference>
<evidence type="ECO:0000313" key="3">
    <source>
        <dbReference type="Proteomes" id="UP000027093"/>
    </source>
</evidence>
<keyword evidence="1" id="KW-0812">Transmembrane</keyword>
<keyword evidence="1" id="KW-0472">Membrane</keyword>
<gene>
    <name evidence="2" type="ORF">NVIE_007700</name>
</gene>
<accession>A0A060HE98</accession>
<evidence type="ECO:0000313" key="2">
    <source>
        <dbReference type="EMBL" id="AIC14984.1"/>
    </source>
</evidence>
<organism evidence="2 3">
    <name type="scientific">Nitrososphaera viennensis EN76</name>
    <dbReference type="NCBI Taxonomy" id="926571"/>
    <lineage>
        <taxon>Archaea</taxon>
        <taxon>Nitrososphaerota</taxon>
        <taxon>Nitrososphaeria</taxon>
        <taxon>Nitrososphaerales</taxon>
        <taxon>Nitrososphaeraceae</taxon>
        <taxon>Nitrososphaera</taxon>
    </lineage>
</organism>